<dbReference type="SUPFAM" id="SSF53098">
    <property type="entry name" value="Ribonuclease H-like"/>
    <property type="match status" value="1"/>
</dbReference>
<dbReference type="PROSITE" id="PS50994">
    <property type="entry name" value="INTEGRASE"/>
    <property type="match status" value="1"/>
</dbReference>
<dbReference type="Pfam" id="PF01527">
    <property type="entry name" value="HTH_Tnp_1"/>
    <property type="match status" value="1"/>
</dbReference>
<dbReference type="Proteomes" id="UP000242469">
    <property type="component" value="Unassembled WGS sequence"/>
</dbReference>
<dbReference type="EMBL" id="FNRJ01000030">
    <property type="protein sequence ID" value="SEB17427.1"/>
    <property type="molecule type" value="Genomic_DNA"/>
</dbReference>
<protein>
    <submittedName>
        <fullName evidence="3">Integrase core domain-containing protein</fullName>
    </submittedName>
</protein>
<evidence type="ECO:0000313" key="3">
    <source>
        <dbReference type="EMBL" id="SEB17427.1"/>
    </source>
</evidence>
<dbReference type="STRING" id="1122198.SAMN02745729_1309"/>
<dbReference type="InterPro" id="IPR009057">
    <property type="entry name" value="Homeodomain-like_sf"/>
</dbReference>
<accession>A0A1H4H6I5</accession>
<dbReference type="Gene3D" id="3.30.420.10">
    <property type="entry name" value="Ribonuclease H-like superfamily/Ribonuclease H"/>
    <property type="match status" value="1"/>
</dbReference>
<dbReference type="SUPFAM" id="SSF46689">
    <property type="entry name" value="Homeodomain-like"/>
    <property type="match status" value="1"/>
</dbReference>
<dbReference type="PANTHER" id="PTHR46889:SF4">
    <property type="entry name" value="TRANSPOSASE INSO FOR INSERTION SEQUENCE ELEMENT IS911B-RELATED"/>
    <property type="match status" value="1"/>
</dbReference>
<sequence length="181" mass="20920">MPAYKNPKKTRQYTNEFKAKAVKLTHLSGASVKGVAEALDIHPFMLFRWRKEYREGKIVADKRKMVSKKPKALSENERIRKLEKHVADLKEENDLPRPTATNQHWTADLTYIRVGKRWLYLAAVIDLYSRRIVGRSLGKQKTVSLTKASLQMALRNRRPAPGLIFHTDRGVKYHAYIAGHQ</sequence>
<evidence type="ECO:0000259" key="2">
    <source>
        <dbReference type="PROSITE" id="PS50994"/>
    </source>
</evidence>
<dbReference type="GO" id="GO:0003677">
    <property type="term" value="F:DNA binding"/>
    <property type="evidence" value="ECO:0007669"/>
    <property type="project" value="InterPro"/>
</dbReference>
<dbReference type="PANTHER" id="PTHR46889">
    <property type="entry name" value="TRANSPOSASE INSF FOR INSERTION SEQUENCE IS3B-RELATED"/>
    <property type="match status" value="1"/>
</dbReference>
<dbReference type="InterPro" id="IPR036397">
    <property type="entry name" value="RNaseH_sf"/>
</dbReference>
<proteinExistence type="inferred from homology"/>
<name>A0A1H4H6I5_9GAMM</name>
<dbReference type="InterPro" id="IPR001584">
    <property type="entry name" value="Integrase_cat-core"/>
</dbReference>
<evidence type="ECO:0000256" key="1">
    <source>
        <dbReference type="ARBA" id="ARBA00009964"/>
    </source>
</evidence>
<reference evidence="4" key="1">
    <citation type="submission" date="2016-10" db="EMBL/GenBank/DDBJ databases">
        <authorList>
            <person name="Varghese N."/>
            <person name="Submissions S."/>
        </authorList>
    </citation>
    <scope>NUCLEOTIDE SEQUENCE [LARGE SCALE GENOMIC DNA]</scope>
    <source>
        <strain evidence="4">DSM 11526</strain>
    </source>
</reference>
<dbReference type="InterPro" id="IPR050900">
    <property type="entry name" value="Transposase_IS3/IS150/IS904"/>
</dbReference>
<dbReference type="InterPro" id="IPR002514">
    <property type="entry name" value="Transposase_8"/>
</dbReference>
<feature type="domain" description="Integrase catalytic" evidence="2">
    <location>
        <begin position="94"/>
        <end position="181"/>
    </location>
</feature>
<dbReference type="Gene3D" id="1.10.10.60">
    <property type="entry name" value="Homeodomain-like"/>
    <property type="match status" value="1"/>
</dbReference>
<dbReference type="AlphaFoldDB" id="A0A1H4H6I5"/>
<dbReference type="GO" id="GO:0015074">
    <property type="term" value="P:DNA integration"/>
    <property type="evidence" value="ECO:0007669"/>
    <property type="project" value="InterPro"/>
</dbReference>
<evidence type="ECO:0000313" key="4">
    <source>
        <dbReference type="Proteomes" id="UP000242469"/>
    </source>
</evidence>
<keyword evidence="4" id="KW-1185">Reference proteome</keyword>
<dbReference type="InterPro" id="IPR012337">
    <property type="entry name" value="RNaseH-like_sf"/>
</dbReference>
<dbReference type="GO" id="GO:0006313">
    <property type="term" value="P:DNA transposition"/>
    <property type="evidence" value="ECO:0007669"/>
    <property type="project" value="InterPro"/>
</dbReference>
<comment type="similarity">
    <text evidence="1">Belongs to the transposase 8 family.</text>
</comment>
<gene>
    <name evidence="3" type="ORF">SAMN02745729_1309</name>
</gene>
<dbReference type="OrthoDB" id="9813126at2"/>
<organism evidence="3 4">
    <name type="scientific">Marinobacterium iners DSM 11526</name>
    <dbReference type="NCBI Taxonomy" id="1122198"/>
    <lineage>
        <taxon>Bacteria</taxon>
        <taxon>Pseudomonadati</taxon>
        <taxon>Pseudomonadota</taxon>
        <taxon>Gammaproteobacteria</taxon>
        <taxon>Oceanospirillales</taxon>
        <taxon>Oceanospirillaceae</taxon>
        <taxon>Marinobacterium</taxon>
    </lineage>
</organism>
<dbReference type="GO" id="GO:0004803">
    <property type="term" value="F:transposase activity"/>
    <property type="evidence" value="ECO:0007669"/>
    <property type="project" value="InterPro"/>
</dbReference>
<dbReference type="Pfam" id="PF00665">
    <property type="entry name" value="rve"/>
    <property type="match status" value="1"/>
</dbReference>